<feature type="chain" id="PRO_5029605817" description="TNFR-Cys domain-containing protein" evidence="10">
    <location>
        <begin position="18"/>
        <end position="183"/>
    </location>
</feature>
<evidence type="ECO:0000256" key="4">
    <source>
        <dbReference type="ARBA" id="ARBA00022737"/>
    </source>
</evidence>
<dbReference type="Pfam" id="PF00020">
    <property type="entry name" value="TNFR_c6"/>
    <property type="match status" value="2"/>
</dbReference>
<dbReference type="GO" id="GO:0009986">
    <property type="term" value="C:cell surface"/>
    <property type="evidence" value="ECO:0007669"/>
    <property type="project" value="TreeGrafter"/>
</dbReference>
<dbReference type="SMART" id="SM00208">
    <property type="entry name" value="TNFR"/>
    <property type="match status" value="3"/>
</dbReference>
<feature type="disulfide bond" evidence="9">
    <location>
        <begin position="112"/>
        <end position="130"/>
    </location>
</feature>
<keyword evidence="5" id="KW-0472">Membrane</keyword>
<feature type="domain" description="TNFR-Cys" evidence="11">
    <location>
        <begin position="131"/>
        <end position="172"/>
    </location>
</feature>
<evidence type="ECO:0000256" key="2">
    <source>
        <dbReference type="ARBA" id="ARBA00022703"/>
    </source>
</evidence>
<dbReference type="PANTHER" id="PTHR46330">
    <property type="entry name" value="TUMOR NECROSIS FACTOR RECEPTOR SUPERFAMILY MEMBER 10B"/>
    <property type="match status" value="1"/>
</dbReference>
<feature type="signal peptide" evidence="10">
    <location>
        <begin position="1"/>
        <end position="17"/>
    </location>
</feature>
<dbReference type="GO" id="GO:0036462">
    <property type="term" value="P:TRAIL-activated apoptotic signaling pathway"/>
    <property type="evidence" value="ECO:0007669"/>
    <property type="project" value="TreeGrafter"/>
</dbReference>
<feature type="disulfide bond" evidence="9">
    <location>
        <begin position="151"/>
        <end position="164"/>
    </location>
</feature>
<feature type="disulfide bond" evidence="9">
    <location>
        <begin position="109"/>
        <end position="122"/>
    </location>
</feature>
<evidence type="ECO:0000256" key="3">
    <source>
        <dbReference type="ARBA" id="ARBA00022729"/>
    </source>
</evidence>
<evidence type="ECO:0000256" key="9">
    <source>
        <dbReference type="PROSITE-ProRule" id="PRU00206"/>
    </source>
</evidence>
<evidence type="ECO:0000256" key="1">
    <source>
        <dbReference type="ARBA" id="ARBA00004370"/>
    </source>
</evidence>
<keyword evidence="8" id="KW-0325">Glycoprotein</keyword>
<keyword evidence="3 10" id="KW-0732">Signal</keyword>
<feature type="repeat" description="TNFR-Cys" evidence="9">
    <location>
        <begin position="90"/>
        <end position="130"/>
    </location>
</feature>
<protein>
    <recommendedName>
        <fullName evidence="11">TNFR-Cys domain-containing protein</fullName>
    </recommendedName>
</protein>
<dbReference type="FunFam" id="2.10.50.10:FF:000004">
    <property type="entry name" value="Tumor necrosis factor receptor superfamily member 6"/>
    <property type="match status" value="1"/>
</dbReference>
<dbReference type="GO" id="GO:0005886">
    <property type="term" value="C:plasma membrane"/>
    <property type="evidence" value="ECO:0007669"/>
    <property type="project" value="TreeGrafter"/>
</dbReference>
<dbReference type="InterPro" id="IPR052491">
    <property type="entry name" value="TNFRSF10"/>
</dbReference>
<evidence type="ECO:0000256" key="8">
    <source>
        <dbReference type="ARBA" id="ARBA00023180"/>
    </source>
</evidence>
<dbReference type="PROSITE" id="PS50050">
    <property type="entry name" value="TNFR_NGFR_2"/>
    <property type="match status" value="2"/>
</dbReference>
<evidence type="ECO:0000256" key="7">
    <source>
        <dbReference type="ARBA" id="ARBA00023170"/>
    </source>
</evidence>
<comment type="subcellular location">
    <subcellularLocation>
        <location evidence="1">Membrane</location>
    </subcellularLocation>
</comment>
<dbReference type="PROSITE" id="PS00652">
    <property type="entry name" value="TNFR_NGFR_1"/>
    <property type="match status" value="1"/>
</dbReference>
<evidence type="ECO:0000256" key="10">
    <source>
        <dbReference type="SAM" id="SignalP"/>
    </source>
</evidence>
<feature type="disulfide bond" evidence="9">
    <location>
        <begin position="91"/>
        <end position="106"/>
    </location>
</feature>
<evidence type="ECO:0000313" key="13">
    <source>
        <dbReference type="Proteomes" id="UP000558488"/>
    </source>
</evidence>
<keyword evidence="2" id="KW-0053">Apoptosis</keyword>
<dbReference type="GO" id="GO:0004888">
    <property type="term" value="F:transmembrane signaling receptor activity"/>
    <property type="evidence" value="ECO:0007669"/>
    <property type="project" value="UniProtKB-ARBA"/>
</dbReference>
<dbReference type="PANTHER" id="PTHR46330:SF16">
    <property type="entry name" value="TUMOR NECROSIS FACTOR RECEPTOR SUPERFAMILY MEMBER 22"/>
    <property type="match status" value="1"/>
</dbReference>
<dbReference type="EMBL" id="JACAGB010000009">
    <property type="protein sequence ID" value="KAF6343790.1"/>
    <property type="molecule type" value="Genomic_DNA"/>
</dbReference>
<keyword evidence="4" id="KW-0677">Repeat</keyword>
<keyword evidence="7" id="KW-0675">Receptor</keyword>
<evidence type="ECO:0000259" key="11">
    <source>
        <dbReference type="PROSITE" id="PS50050"/>
    </source>
</evidence>
<sequence length="183" mass="19812">MLLLLLLLPLLPPLLLPLLLPPPLLLLGTPLTLNTSSNLSSEPSAARLSLGSWCGPGEYQSAWHCCLCCPPGHYVEEPCSSPHTQSECVVCDTGTYMEHANSLRSCLLCATCRTDQEMVSDCTPTQDRQCQCKPGEYYCDSEHCLEGCYPCTRCPEGKVVLQACNATADTRCGLPGPGSMSWE</sequence>
<feature type="repeat" description="TNFR-Cys" evidence="9">
    <location>
        <begin position="131"/>
        <end position="172"/>
    </location>
</feature>
<dbReference type="Proteomes" id="UP000558488">
    <property type="component" value="Unassembled WGS sequence"/>
</dbReference>
<dbReference type="GO" id="GO:0043065">
    <property type="term" value="P:positive regulation of apoptotic process"/>
    <property type="evidence" value="ECO:0007669"/>
    <property type="project" value="TreeGrafter"/>
</dbReference>
<dbReference type="SUPFAM" id="SSF57586">
    <property type="entry name" value="TNF receptor-like"/>
    <property type="match status" value="2"/>
</dbReference>
<name>A0A7J7X330_PIPKU</name>
<accession>A0A7J7X330</accession>
<feature type="domain" description="TNFR-Cys" evidence="11">
    <location>
        <begin position="90"/>
        <end position="130"/>
    </location>
</feature>
<comment type="caution">
    <text evidence="12">The sequence shown here is derived from an EMBL/GenBank/DDBJ whole genome shotgun (WGS) entry which is preliminary data.</text>
</comment>
<evidence type="ECO:0000256" key="6">
    <source>
        <dbReference type="ARBA" id="ARBA00023157"/>
    </source>
</evidence>
<organism evidence="12 13">
    <name type="scientific">Pipistrellus kuhlii</name>
    <name type="common">Kuhl's pipistrelle</name>
    <dbReference type="NCBI Taxonomy" id="59472"/>
    <lineage>
        <taxon>Eukaryota</taxon>
        <taxon>Metazoa</taxon>
        <taxon>Chordata</taxon>
        <taxon>Craniata</taxon>
        <taxon>Vertebrata</taxon>
        <taxon>Euteleostomi</taxon>
        <taxon>Mammalia</taxon>
        <taxon>Eutheria</taxon>
        <taxon>Laurasiatheria</taxon>
        <taxon>Chiroptera</taxon>
        <taxon>Yangochiroptera</taxon>
        <taxon>Vespertilionidae</taxon>
        <taxon>Pipistrellus</taxon>
    </lineage>
</organism>
<dbReference type="InterPro" id="IPR001368">
    <property type="entry name" value="TNFR/NGFR_Cys_rich_reg"/>
</dbReference>
<feature type="disulfide bond" evidence="9">
    <location>
        <begin position="154"/>
        <end position="172"/>
    </location>
</feature>
<proteinExistence type="predicted"/>
<evidence type="ECO:0000313" key="12">
    <source>
        <dbReference type="EMBL" id="KAF6343790.1"/>
    </source>
</evidence>
<evidence type="ECO:0000256" key="5">
    <source>
        <dbReference type="ARBA" id="ARBA00023136"/>
    </source>
</evidence>
<comment type="caution">
    <text evidence="9">Lacks conserved residue(s) required for the propagation of feature annotation.</text>
</comment>
<gene>
    <name evidence="12" type="ORF">mPipKuh1_017806</name>
</gene>
<reference evidence="12 13" key="1">
    <citation type="journal article" date="2020" name="Nature">
        <title>Six reference-quality genomes reveal evolution of bat adaptations.</title>
        <authorList>
            <person name="Jebb D."/>
            <person name="Huang Z."/>
            <person name="Pippel M."/>
            <person name="Hughes G.M."/>
            <person name="Lavrichenko K."/>
            <person name="Devanna P."/>
            <person name="Winkler S."/>
            <person name="Jermiin L.S."/>
            <person name="Skirmuntt E.C."/>
            <person name="Katzourakis A."/>
            <person name="Burkitt-Gray L."/>
            <person name="Ray D.A."/>
            <person name="Sullivan K.A.M."/>
            <person name="Roscito J.G."/>
            <person name="Kirilenko B.M."/>
            <person name="Davalos L.M."/>
            <person name="Corthals A.P."/>
            <person name="Power M.L."/>
            <person name="Jones G."/>
            <person name="Ransome R.D."/>
            <person name="Dechmann D.K.N."/>
            <person name="Locatelli A.G."/>
            <person name="Puechmaille S.J."/>
            <person name="Fedrigo O."/>
            <person name="Jarvis E.D."/>
            <person name="Hiller M."/>
            <person name="Vernes S.C."/>
            <person name="Myers E.W."/>
            <person name="Teeling E.C."/>
        </authorList>
    </citation>
    <scope>NUCLEOTIDE SEQUENCE [LARGE SCALE GENOMIC DNA]</scope>
    <source>
        <strain evidence="12">MPipKuh1</strain>
        <tissue evidence="12">Flight muscle</tissue>
    </source>
</reference>
<dbReference type="Gene3D" id="2.10.50.10">
    <property type="entry name" value="Tumor Necrosis Factor Receptor, subunit A, domain 2"/>
    <property type="match status" value="3"/>
</dbReference>
<keyword evidence="13" id="KW-1185">Reference proteome</keyword>
<dbReference type="AlphaFoldDB" id="A0A7J7X330"/>
<keyword evidence="6 9" id="KW-1015">Disulfide bond</keyword>